<dbReference type="AlphaFoldDB" id="A0A2M7TBR8"/>
<protein>
    <recommendedName>
        <fullName evidence="4">Oligosaccharide repeat unit polymerase</fullName>
    </recommendedName>
</protein>
<comment type="caution">
    <text evidence="2">The sequence shown here is derived from an EMBL/GenBank/DDBJ whole genome shotgun (WGS) entry which is preliminary data.</text>
</comment>
<dbReference type="Proteomes" id="UP000230970">
    <property type="component" value="Unassembled WGS sequence"/>
</dbReference>
<proteinExistence type="predicted"/>
<feature type="transmembrane region" description="Helical" evidence="1">
    <location>
        <begin position="441"/>
        <end position="459"/>
    </location>
</feature>
<accession>A0A2M7TBR8</accession>
<feature type="transmembrane region" description="Helical" evidence="1">
    <location>
        <begin position="220"/>
        <end position="238"/>
    </location>
</feature>
<feature type="transmembrane region" description="Helical" evidence="1">
    <location>
        <begin position="195"/>
        <end position="213"/>
    </location>
</feature>
<dbReference type="EMBL" id="PFNJ01000059">
    <property type="protein sequence ID" value="PIZ42649.1"/>
    <property type="molecule type" value="Genomic_DNA"/>
</dbReference>
<organism evidence="2 3">
    <name type="scientific">candidate division WWE3 bacterium CG_4_10_14_0_2_um_filter_42_8</name>
    <dbReference type="NCBI Taxonomy" id="1975074"/>
    <lineage>
        <taxon>Bacteria</taxon>
        <taxon>Katanobacteria</taxon>
    </lineage>
</organism>
<evidence type="ECO:0008006" key="4">
    <source>
        <dbReference type="Google" id="ProtNLM"/>
    </source>
</evidence>
<feature type="transmembrane region" description="Helical" evidence="1">
    <location>
        <begin position="269"/>
        <end position="287"/>
    </location>
</feature>
<gene>
    <name evidence="2" type="ORF">COY34_02470</name>
</gene>
<reference evidence="3" key="1">
    <citation type="submission" date="2017-09" db="EMBL/GenBank/DDBJ databases">
        <title>Depth-based differentiation of microbial function through sediment-hosted aquifers and enrichment of novel symbionts in the deep terrestrial subsurface.</title>
        <authorList>
            <person name="Probst A.J."/>
            <person name="Ladd B."/>
            <person name="Jarett J.K."/>
            <person name="Geller-Mcgrath D.E."/>
            <person name="Sieber C.M.K."/>
            <person name="Emerson J.B."/>
            <person name="Anantharaman K."/>
            <person name="Thomas B.C."/>
            <person name="Malmstrom R."/>
            <person name="Stieglmeier M."/>
            <person name="Klingl A."/>
            <person name="Woyke T."/>
            <person name="Ryan C.M."/>
            <person name="Banfield J.F."/>
        </authorList>
    </citation>
    <scope>NUCLEOTIDE SEQUENCE [LARGE SCALE GENOMIC DNA]</scope>
</reference>
<keyword evidence="1" id="KW-0472">Membrane</keyword>
<sequence>MRRFSRGLLSGRRLPTILENSINRFCDNNMDTFIFATNQIISSIAFGVLLWLGLFTGLFYSLFRKAINKEKIDFFDTNLVFRFIFFVYYGIPSLYYFFIPPAVDDFRQVTLNMVLVLAILGLIFFDLGRKIAIHQQWQRFFESSEIDEQKVAKLTVIFFVIALLSFIIFIFSVGGLNSYIQNWGKTGDLTKGKMYLLWGVLLSKLAFLVNFAFHLKGKKTLAPFLLYALGGISFLLIMLIGARLLIIVYILECLILYHYLKKEIPVKKLLIAALVIFIVFIVLMGEVRNHTWFQDMSLLEQIKTRLGDFSNYIYLLVNNYFDSVRNTIIILENTPSRFSYEWGRTYLDLLVRPIPYMFRPDIVKNSEILLATFQGRILPLLGELYLNFSLAGIVIGTFFLGLFAKASSFFLRFNKANISAVLLYATLVAVTMMWVRGQFANHTPLFLMDFIGFFVFIKLSQKSAKG</sequence>
<evidence type="ECO:0000313" key="2">
    <source>
        <dbReference type="EMBL" id="PIZ42649.1"/>
    </source>
</evidence>
<feature type="transmembrane region" description="Helical" evidence="1">
    <location>
        <begin position="154"/>
        <end position="175"/>
    </location>
</feature>
<feature type="transmembrane region" description="Helical" evidence="1">
    <location>
        <begin position="79"/>
        <end position="99"/>
    </location>
</feature>
<evidence type="ECO:0000256" key="1">
    <source>
        <dbReference type="SAM" id="Phobius"/>
    </source>
</evidence>
<keyword evidence="1" id="KW-0812">Transmembrane</keyword>
<name>A0A2M7TBR8_UNCKA</name>
<dbReference type="NCBIfam" id="TIGR04370">
    <property type="entry name" value="glyco_rpt_poly"/>
    <property type="match status" value="1"/>
</dbReference>
<feature type="transmembrane region" description="Helical" evidence="1">
    <location>
        <begin position="416"/>
        <end position="435"/>
    </location>
</feature>
<evidence type="ECO:0000313" key="3">
    <source>
        <dbReference type="Proteomes" id="UP000230970"/>
    </source>
</evidence>
<feature type="transmembrane region" description="Helical" evidence="1">
    <location>
        <begin position="111"/>
        <end position="133"/>
    </location>
</feature>
<feature type="transmembrane region" description="Helical" evidence="1">
    <location>
        <begin position="40"/>
        <end position="63"/>
    </location>
</feature>
<feature type="transmembrane region" description="Helical" evidence="1">
    <location>
        <begin position="384"/>
        <end position="404"/>
    </location>
</feature>
<keyword evidence="1" id="KW-1133">Transmembrane helix</keyword>